<sequence length="92" mass="10460">MEIRPPPLRGGDDQILRAESHTQPQAVMTGKENKEKYVVTRTVTVVVKNEKRNLKVEINVLLDDASTSTFISSDVAWELGLKGRFLKRKPHF</sequence>
<reference evidence="2" key="1">
    <citation type="submission" date="2021-10" db="EMBL/GenBank/DDBJ databases">
        <title>Tropical sea cucumber genome reveals ecological adaptation and Cuvierian tubules defense mechanism.</title>
        <authorList>
            <person name="Chen T."/>
        </authorList>
    </citation>
    <scope>NUCLEOTIDE SEQUENCE</scope>
    <source>
        <strain evidence="2">Nanhai2018</strain>
        <tissue evidence="2">Muscle</tissue>
    </source>
</reference>
<dbReference type="Proteomes" id="UP001152320">
    <property type="component" value="Chromosome 2"/>
</dbReference>
<accession>A0A9Q1CM73</accession>
<dbReference type="OrthoDB" id="10055784at2759"/>
<feature type="region of interest" description="Disordered" evidence="1">
    <location>
        <begin position="1"/>
        <end position="27"/>
    </location>
</feature>
<evidence type="ECO:0000313" key="3">
    <source>
        <dbReference type="Proteomes" id="UP001152320"/>
    </source>
</evidence>
<protein>
    <submittedName>
        <fullName evidence="2">Uncharacterized protein</fullName>
    </submittedName>
</protein>
<dbReference type="EMBL" id="JAIZAY010000002">
    <property type="protein sequence ID" value="KAJ8047485.1"/>
    <property type="molecule type" value="Genomic_DNA"/>
</dbReference>
<organism evidence="2 3">
    <name type="scientific">Holothuria leucospilota</name>
    <name type="common">Black long sea cucumber</name>
    <name type="synonym">Mertensiothuria leucospilota</name>
    <dbReference type="NCBI Taxonomy" id="206669"/>
    <lineage>
        <taxon>Eukaryota</taxon>
        <taxon>Metazoa</taxon>
        <taxon>Echinodermata</taxon>
        <taxon>Eleutherozoa</taxon>
        <taxon>Echinozoa</taxon>
        <taxon>Holothuroidea</taxon>
        <taxon>Aspidochirotacea</taxon>
        <taxon>Aspidochirotida</taxon>
        <taxon>Holothuriidae</taxon>
        <taxon>Holothuria</taxon>
    </lineage>
</organism>
<feature type="compositionally biased region" description="Basic and acidic residues" evidence="1">
    <location>
        <begin position="10"/>
        <end position="20"/>
    </location>
</feature>
<comment type="caution">
    <text evidence="2">The sequence shown here is derived from an EMBL/GenBank/DDBJ whole genome shotgun (WGS) entry which is preliminary data.</text>
</comment>
<evidence type="ECO:0000256" key="1">
    <source>
        <dbReference type="SAM" id="MobiDB-lite"/>
    </source>
</evidence>
<evidence type="ECO:0000313" key="2">
    <source>
        <dbReference type="EMBL" id="KAJ8047485.1"/>
    </source>
</evidence>
<name>A0A9Q1CM73_HOLLE</name>
<dbReference type="AlphaFoldDB" id="A0A9Q1CM73"/>
<keyword evidence="3" id="KW-1185">Reference proteome</keyword>
<gene>
    <name evidence="2" type="ORF">HOLleu_06496</name>
</gene>
<proteinExistence type="predicted"/>